<dbReference type="AlphaFoldDB" id="A0A6M1LEL8"/>
<gene>
    <name evidence="4" type="ORF">G3576_00290</name>
</gene>
<feature type="domain" description="AB hydrolase-1" evidence="3">
    <location>
        <begin position="29"/>
        <end position="270"/>
    </location>
</feature>
<dbReference type="InterPro" id="IPR029058">
    <property type="entry name" value="AB_hydrolase_fold"/>
</dbReference>
<dbReference type="PANTHER" id="PTHR43798">
    <property type="entry name" value="MONOACYLGLYCEROL LIPASE"/>
    <property type="match status" value="1"/>
</dbReference>
<dbReference type="PANTHER" id="PTHR43798:SF31">
    <property type="entry name" value="AB HYDROLASE SUPERFAMILY PROTEIN YCLE"/>
    <property type="match status" value="1"/>
</dbReference>
<comment type="caution">
    <text evidence="4">The sequence shown here is derived from an EMBL/GenBank/DDBJ whole genome shotgun (WGS) entry which is preliminary data.</text>
</comment>
<keyword evidence="1 4" id="KW-0378">Hydrolase</keyword>
<dbReference type="RefSeq" id="WP_164692336.1">
    <property type="nucleotide sequence ID" value="NZ_JAAIKB010000001.1"/>
</dbReference>
<name>A0A6M1LEL8_9PROT</name>
<keyword evidence="5" id="KW-1185">Reference proteome</keyword>
<dbReference type="InterPro" id="IPR050266">
    <property type="entry name" value="AB_hydrolase_sf"/>
</dbReference>
<sequence>MSALLPTGHVVTRDGVALFSRGAGAGPPVLLLASWSLSSLSWGAIMARLAGEGFRALAYDRRGHGRSADPGGAQGEGMDYDTLAGDLADVLAAEDLHGVTLVAMSGAAGEAVRCLTRHGAGRIARLVLIGPTTPLLLQRPDNPAGIPAEALAALRGALLDDFPRWLAENARPFGGPLPSDALLDAIRADALTASLPALLAFHQSLAETDFRAELAALDLPLLVIQGDADATCPLDLTGRPTADLVKGARLVVVPGGTHGLIASHPALLATAIAGFARGEGSARMRPKTRSAQVAGSSSSQ</sequence>
<dbReference type="InterPro" id="IPR000073">
    <property type="entry name" value="AB_hydrolase_1"/>
</dbReference>
<dbReference type="Pfam" id="PF12697">
    <property type="entry name" value="Abhydrolase_6"/>
    <property type="match status" value="1"/>
</dbReference>
<dbReference type="EMBL" id="JAAIKB010000001">
    <property type="protein sequence ID" value="NGM18434.1"/>
    <property type="molecule type" value="Genomic_DNA"/>
</dbReference>
<evidence type="ECO:0000313" key="4">
    <source>
        <dbReference type="EMBL" id="NGM18434.1"/>
    </source>
</evidence>
<feature type="compositionally biased region" description="Polar residues" evidence="2">
    <location>
        <begin position="289"/>
        <end position="300"/>
    </location>
</feature>
<organism evidence="4 5">
    <name type="scientific">Falsiroseomonas algicola</name>
    <dbReference type="NCBI Taxonomy" id="2716930"/>
    <lineage>
        <taxon>Bacteria</taxon>
        <taxon>Pseudomonadati</taxon>
        <taxon>Pseudomonadota</taxon>
        <taxon>Alphaproteobacteria</taxon>
        <taxon>Acetobacterales</taxon>
        <taxon>Roseomonadaceae</taxon>
        <taxon>Falsiroseomonas</taxon>
    </lineage>
</organism>
<dbReference type="GO" id="GO:0016020">
    <property type="term" value="C:membrane"/>
    <property type="evidence" value="ECO:0007669"/>
    <property type="project" value="TreeGrafter"/>
</dbReference>
<feature type="region of interest" description="Disordered" evidence="2">
    <location>
        <begin position="280"/>
        <end position="300"/>
    </location>
</feature>
<protein>
    <submittedName>
        <fullName evidence="4">Alpha/beta hydrolase</fullName>
    </submittedName>
</protein>
<dbReference type="Proteomes" id="UP000475385">
    <property type="component" value="Unassembled WGS sequence"/>
</dbReference>
<dbReference type="GO" id="GO:0016787">
    <property type="term" value="F:hydrolase activity"/>
    <property type="evidence" value="ECO:0007669"/>
    <property type="project" value="UniProtKB-KW"/>
</dbReference>
<evidence type="ECO:0000313" key="5">
    <source>
        <dbReference type="Proteomes" id="UP000475385"/>
    </source>
</evidence>
<proteinExistence type="predicted"/>
<reference evidence="4 5" key="1">
    <citation type="submission" date="2020-02" db="EMBL/GenBank/DDBJ databases">
        <authorList>
            <person name="Kim H.M."/>
            <person name="Jeon C.O."/>
        </authorList>
    </citation>
    <scope>NUCLEOTIDE SEQUENCE [LARGE SCALE GENOMIC DNA]</scope>
    <source>
        <strain evidence="4 5">PeD5</strain>
    </source>
</reference>
<evidence type="ECO:0000259" key="3">
    <source>
        <dbReference type="Pfam" id="PF12697"/>
    </source>
</evidence>
<evidence type="ECO:0000256" key="1">
    <source>
        <dbReference type="ARBA" id="ARBA00022801"/>
    </source>
</evidence>
<reference evidence="4 5" key="2">
    <citation type="submission" date="2020-03" db="EMBL/GenBank/DDBJ databases">
        <title>Roseomonas stagni sp. nov., isolated from pond water in Japan.</title>
        <authorList>
            <person name="Furuhata K."/>
            <person name="Miyamoto H."/>
            <person name="Goto K."/>
        </authorList>
    </citation>
    <scope>NUCLEOTIDE SEQUENCE [LARGE SCALE GENOMIC DNA]</scope>
    <source>
        <strain evidence="4 5">PeD5</strain>
    </source>
</reference>
<dbReference type="Gene3D" id="3.40.50.1820">
    <property type="entry name" value="alpha/beta hydrolase"/>
    <property type="match status" value="1"/>
</dbReference>
<accession>A0A6M1LEL8</accession>
<evidence type="ECO:0000256" key="2">
    <source>
        <dbReference type="SAM" id="MobiDB-lite"/>
    </source>
</evidence>
<dbReference type="SUPFAM" id="SSF53474">
    <property type="entry name" value="alpha/beta-Hydrolases"/>
    <property type="match status" value="1"/>
</dbReference>